<evidence type="ECO:0000313" key="1">
    <source>
        <dbReference type="EMBL" id="RNA22941.1"/>
    </source>
</evidence>
<keyword evidence="2" id="KW-1185">Reference proteome</keyword>
<proteinExistence type="predicted"/>
<protein>
    <submittedName>
        <fullName evidence="1">Uncharacterized protein</fullName>
    </submittedName>
</protein>
<dbReference type="EMBL" id="REGN01003374">
    <property type="protein sequence ID" value="RNA22941.1"/>
    <property type="molecule type" value="Genomic_DNA"/>
</dbReference>
<sequence>MSEYYCGLLFNSFESKLIIEMEGLLSYNKALLVSFFLYFLNYFSQKLQFFCCNGYFIPFVKCYQNLCFFQLNKIIKIKYNLIFQLVHIINRLFKALTFDLELKIFVFPSFFSLRILIFNLSLSLIKISVVVASVLESESKSESKIFFKDLFKVLY</sequence>
<accession>A0A3M7RHB1</accession>
<name>A0A3M7RHB1_BRAPC</name>
<dbReference type="AlphaFoldDB" id="A0A3M7RHB1"/>
<comment type="caution">
    <text evidence="1">The sequence shown here is derived from an EMBL/GenBank/DDBJ whole genome shotgun (WGS) entry which is preliminary data.</text>
</comment>
<gene>
    <name evidence="1" type="ORF">BpHYR1_046452</name>
</gene>
<evidence type="ECO:0000313" key="2">
    <source>
        <dbReference type="Proteomes" id="UP000276133"/>
    </source>
</evidence>
<organism evidence="1 2">
    <name type="scientific">Brachionus plicatilis</name>
    <name type="common">Marine rotifer</name>
    <name type="synonym">Brachionus muelleri</name>
    <dbReference type="NCBI Taxonomy" id="10195"/>
    <lineage>
        <taxon>Eukaryota</taxon>
        <taxon>Metazoa</taxon>
        <taxon>Spiralia</taxon>
        <taxon>Gnathifera</taxon>
        <taxon>Rotifera</taxon>
        <taxon>Eurotatoria</taxon>
        <taxon>Monogononta</taxon>
        <taxon>Pseudotrocha</taxon>
        <taxon>Ploima</taxon>
        <taxon>Brachionidae</taxon>
        <taxon>Brachionus</taxon>
    </lineage>
</organism>
<reference evidence="1 2" key="1">
    <citation type="journal article" date="2018" name="Sci. Rep.">
        <title>Genomic signatures of local adaptation to the degree of environmental predictability in rotifers.</title>
        <authorList>
            <person name="Franch-Gras L."/>
            <person name="Hahn C."/>
            <person name="Garcia-Roger E.M."/>
            <person name="Carmona M.J."/>
            <person name="Serra M."/>
            <person name="Gomez A."/>
        </authorList>
    </citation>
    <scope>NUCLEOTIDE SEQUENCE [LARGE SCALE GENOMIC DNA]</scope>
    <source>
        <strain evidence="1">HYR1</strain>
    </source>
</reference>
<dbReference type="Proteomes" id="UP000276133">
    <property type="component" value="Unassembled WGS sequence"/>
</dbReference>